<dbReference type="GO" id="GO:0006508">
    <property type="term" value="P:proteolysis"/>
    <property type="evidence" value="ECO:0007669"/>
    <property type="project" value="InterPro"/>
</dbReference>
<name>A0A7W7H3N4_9ACTN</name>
<feature type="region of interest" description="Disordered" evidence="1">
    <location>
        <begin position="67"/>
        <end position="89"/>
    </location>
</feature>
<dbReference type="RefSeq" id="WP_185043501.1">
    <property type="nucleotide sequence ID" value="NZ_BAABFG010000005.1"/>
</dbReference>
<dbReference type="Gene3D" id="3.90.226.10">
    <property type="entry name" value="2-enoyl-CoA Hydratase, Chain A, domain 1"/>
    <property type="match status" value="1"/>
</dbReference>
<dbReference type="Pfam" id="PF03572">
    <property type="entry name" value="Peptidase_S41"/>
    <property type="match status" value="1"/>
</dbReference>
<dbReference type="EMBL" id="JACHNB010000001">
    <property type="protein sequence ID" value="MBB4743204.1"/>
    <property type="molecule type" value="Genomic_DNA"/>
</dbReference>
<feature type="domain" description="Tail specific protease" evidence="2">
    <location>
        <begin position="78"/>
        <end position="277"/>
    </location>
</feature>
<dbReference type="SMART" id="SM00245">
    <property type="entry name" value="TSPc"/>
    <property type="match status" value="1"/>
</dbReference>
<comment type="caution">
    <text evidence="3">The sequence shown here is derived from an EMBL/GenBank/DDBJ whole genome shotgun (WGS) entry which is preliminary data.</text>
</comment>
<evidence type="ECO:0000313" key="4">
    <source>
        <dbReference type="Proteomes" id="UP000546162"/>
    </source>
</evidence>
<dbReference type="InterPro" id="IPR005151">
    <property type="entry name" value="Tail-specific_protease"/>
</dbReference>
<dbReference type="PANTHER" id="PTHR11261">
    <property type="entry name" value="INTERPHOTORECEPTOR RETINOID-BINDING PROTEIN"/>
    <property type="match status" value="1"/>
</dbReference>
<dbReference type="GO" id="GO:0008236">
    <property type="term" value="F:serine-type peptidase activity"/>
    <property type="evidence" value="ECO:0007669"/>
    <property type="project" value="InterPro"/>
</dbReference>
<keyword evidence="4" id="KW-1185">Reference proteome</keyword>
<evidence type="ECO:0000256" key="1">
    <source>
        <dbReference type="SAM" id="MobiDB-lite"/>
    </source>
</evidence>
<protein>
    <recommendedName>
        <fullName evidence="2">Tail specific protease domain-containing protein</fullName>
    </recommendedName>
</protein>
<proteinExistence type="predicted"/>
<dbReference type="InterPro" id="IPR029045">
    <property type="entry name" value="ClpP/crotonase-like_dom_sf"/>
</dbReference>
<gene>
    <name evidence="3" type="ORF">BJY16_006663</name>
</gene>
<evidence type="ECO:0000313" key="3">
    <source>
        <dbReference type="EMBL" id="MBB4743204.1"/>
    </source>
</evidence>
<dbReference type="AlphaFoldDB" id="A0A7W7H3N4"/>
<dbReference type="SUPFAM" id="SSF52096">
    <property type="entry name" value="ClpP/crotonase"/>
    <property type="match status" value="1"/>
</dbReference>
<reference evidence="3 4" key="1">
    <citation type="submission" date="2020-08" db="EMBL/GenBank/DDBJ databases">
        <title>Sequencing the genomes of 1000 actinobacteria strains.</title>
        <authorList>
            <person name="Klenk H.-P."/>
        </authorList>
    </citation>
    <scope>NUCLEOTIDE SEQUENCE [LARGE SCALE GENOMIC DNA]</scope>
    <source>
        <strain evidence="3 4">DSM 45809</strain>
    </source>
</reference>
<accession>A0A7W7H3N4</accession>
<sequence length="280" mass="29978">MANDEPTGLSAFTGHLVGWLHRLMPPGPRLDRLAADLGETFAGRPEPVDAATCREVEARAQLHSRHLELRFDPEGTATPDTESRGWPPVDRGEVLARAAGVREVRREADGTFVLRLDTLDPVEHAAPFVEAAFALARGATRLVLDLRGNGGGDPGTVALIAEHLLGDHAQPLSEVTYRDRRRQWWTRARPAGSALDQELTVLVGAGTYSSAEALAYHLQVRGRARIVGEASPGAADHVTPVQLTAQVHGILPEGTVIDAVSGANWEGVGVRPSEGLVHQV</sequence>
<dbReference type="Proteomes" id="UP000546162">
    <property type="component" value="Unassembled WGS sequence"/>
</dbReference>
<evidence type="ECO:0000259" key="2">
    <source>
        <dbReference type="SMART" id="SM00245"/>
    </source>
</evidence>
<dbReference type="PANTHER" id="PTHR11261:SF3">
    <property type="entry name" value="RETINOL-BINDING PROTEIN 3"/>
    <property type="match status" value="1"/>
</dbReference>
<organism evidence="3 4">
    <name type="scientific">Actinoplanes octamycinicus</name>
    <dbReference type="NCBI Taxonomy" id="135948"/>
    <lineage>
        <taxon>Bacteria</taxon>
        <taxon>Bacillati</taxon>
        <taxon>Actinomycetota</taxon>
        <taxon>Actinomycetes</taxon>
        <taxon>Micromonosporales</taxon>
        <taxon>Micromonosporaceae</taxon>
        <taxon>Actinoplanes</taxon>
    </lineage>
</organism>